<dbReference type="PANTHER" id="PTHR24637:SF421">
    <property type="entry name" value="CUTICLE COLLAGEN DPY-2"/>
    <property type="match status" value="1"/>
</dbReference>
<reference evidence="4 5" key="1">
    <citation type="submission" date="2013-05" db="EMBL/GenBank/DDBJ databases">
        <title>Draft genome of the parasitic nematode Anyclostoma ceylanicum.</title>
        <authorList>
            <person name="Mitreva M."/>
        </authorList>
    </citation>
    <scope>NUCLEOTIDE SEQUENCE [LARGE SCALE GENOMIC DNA]</scope>
</reference>
<dbReference type="AlphaFoldDB" id="A0A0D6MA84"/>
<name>A0A0D6MA84_9BILA</name>
<gene>
    <name evidence="4" type="ORF">ANCCEY_04054</name>
</gene>
<dbReference type="GO" id="GO:0042302">
    <property type="term" value="F:structural constituent of cuticle"/>
    <property type="evidence" value="ECO:0007669"/>
    <property type="project" value="InterPro"/>
</dbReference>
<dbReference type="EMBL" id="KE124852">
    <property type="protein sequence ID" value="EPB76842.1"/>
    <property type="molecule type" value="Genomic_DNA"/>
</dbReference>
<evidence type="ECO:0000313" key="4">
    <source>
        <dbReference type="EMBL" id="EPB76842.1"/>
    </source>
</evidence>
<dbReference type="InterPro" id="IPR008160">
    <property type="entry name" value="Collagen"/>
</dbReference>
<proteinExistence type="predicted"/>
<evidence type="ECO:0000259" key="3">
    <source>
        <dbReference type="SMART" id="SM01088"/>
    </source>
</evidence>
<dbReference type="SMART" id="SM01088">
    <property type="entry name" value="Col_cuticle_N"/>
    <property type="match status" value="1"/>
</dbReference>
<feature type="compositionally biased region" description="Pro residues" evidence="2">
    <location>
        <begin position="211"/>
        <end position="250"/>
    </location>
</feature>
<protein>
    <submittedName>
        <fullName evidence="4">Nematode cuticle collagen domain protein</fullName>
    </submittedName>
</protein>
<organism evidence="4 5">
    <name type="scientific">Ancylostoma ceylanicum</name>
    <dbReference type="NCBI Taxonomy" id="53326"/>
    <lineage>
        <taxon>Eukaryota</taxon>
        <taxon>Metazoa</taxon>
        <taxon>Ecdysozoa</taxon>
        <taxon>Nematoda</taxon>
        <taxon>Chromadorea</taxon>
        <taxon>Rhabditida</taxon>
        <taxon>Rhabditina</taxon>
        <taxon>Rhabditomorpha</taxon>
        <taxon>Strongyloidea</taxon>
        <taxon>Ancylostomatidae</taxon>
        <taxon>Ancylostomatinae</taxon>
        <taxon>Ancylostoma</taxon>
    </lineage>
</organism>
<dbReference type="Pfam" id="PF01484">
    <property type="entry name" value="Col_cuticle_N"/>
    <property type="match status" value="1"/>
</dbReference>
<feature type="region of interest" description="Disordered" evidence="2">
    <location>
        <begin position="126"/>
        <end position="152"/>
    </location>
</feature>
<sequence length="326" mass="34325">MLATQTVAQLSVASAAVLLTISIITIFLTAQEINEVYNEALRELDEWKVSFLQHYSNEAWLDMKSLLQRAPRSTNRAKTHSAKTVFRRNSYYVASTASNPQPYYSQDAYVEGDMCNCGPQPNCPPGPPGPPGPRGYDGEPGYPGEPGRRGADGIALGLYKQEAPGCIRCPVGPPGRPGPTGQPGLPGPPGEPGRSFTVQIGLPGPKGAPGRPGPLGRPGPPGFCPPPGPPGPVGPMGPPGQPGPLGPPGAPGYYCPCPPKSGGVNRFEQPPPQNYQPAPQAPYQPPPPQPAPQAPYQQAPPPPPPPQAQNYNFGMLPPWFDKPEVN</sequence>
<feature type="domain" description="Nematode cuticle collagen N-terminal" evidence="3">
    <location>
        <begin position="6"/>
        <end position="63"/>
    </location>
</feature>
<evidence type="ECO:0000256" key="2">
    <source>
        <dbReference type="SAM" id="MobiDB-lite"/>
    </source>
</evidence>
<evidence type="ECO:0000256" key="1">
    <source>
        <dbReference type="ARBA" id="ARBA00022737"/>
    </source>
</evidence>
<keyword evidence="4" id="KW-0176">Collagen</keyword>
<dbReference type="Pfam" id="PF01391">
    <property type="entry name" value="Collagen"/>
    <property type="match status" value="1"/>
</dbReference>
<keyword evidence="5" id="KW-1185">Reference proteome</keyword>
<feature type="region of interest" description="Disordered" evidence="2">
    <location>
        <begin position="168"/>
        <end position="326"/>
    </location>
</feature>
<accession>A0A0D6MA84</accession>
<dbReference type="GO" id="GO:0005581">
    <property type="term" value="C:collagen trimer"/>
    <property type="evidence" value="ECO:0007669"/>
    <property type="project" value="UniProtKB-KW"/>
</dbReference>
<dbReference type="InterPro" id="IPR002486">
    <property type="entry name" value="Col_cuticle_N"/>
</dbReference>
<dbReference type="Proteomes" id="UP000054495">
    <property type="component" value="Unassembled WGS sequence"/>
</dbReference>
<dbReference type="PRINTS" id="PR01217">
    <property type="entry name" value="PRICHEXTENSN"/>
</dbReference>
<evidence type="ECO:0000313" key="5">
    <source>
        <dbReference type="Proteomes" id="UP000054495"/>
    </source>
</evidence>
<keyword evidence="1" id="KW-0677">Repeat</keyword>
<dbReference type="PANTHER" id="PTHR24637">
    <property type="entry name" value="COLLAGEN"/>
    <property type="match status" value="1"/>
</dbReference>
<feature type="compositionally biased region" description="Pro residues" evidence="2">
    <location>
        <begin position="269"/>
        <end position="307"/>
    </location>
</feature>